<keyword evidence="1" id="KW-0812">Transmembrane</keyword>
<dbReference type="InParanoid" id="A0A804Q659"/>
<reference evidence="3" key="1">
    <citation type="submission" date="2015-12" db="EMBL/GenBank/DDBJ databases">
        <title>Update maize B73 reference genome by single molecule sequencing technologies.</title>
        <authorList>
            <consortium name="Maize Genome Sequencing Project"/>
            <person name="Ware D."/>
        </authorList>
    </citation>
    <scope>NUCLEOTIDE SEQUENCE [LARGE SCALE GENOMIC DNA]</scope>
    <source>
        <strain evidence="3">cv. B73</strain>
    </source>
</reference>
<feature type="transmembrane region" description="Helical" evidence="1">
    <location>
        <begin position="6"/>
        <end position="25"/>
    </location>
</feature>
<protein>
    <submittedName>
        <fullName evidence="2">Uncharacterized protein</fullName>
    </submittedName>
</protein>
<evidence type="ECO:0000313" key="2">
    <source>
        <dbReference type="EnsemblPlants" id="Zm00001eb302570_P001"/>
    </source>
</evidence>
<feature type="transmembrane region" description="Helical" evidence="1">
    <location>
        <begin position="150"/>
        <end position="166"/>
    </location>
</feature>
<evidence type="ECO:0000256" key="1">
    <source>
        <dbReference type="SAM" id="Phobius"/>
    </source>
</evidence>
<keyword evidence="1" id="KW-1133">Transmembrane helix</keyword>
<feature type="transmembrane region" description="Helical" evidence="1">
    <location>
        <begin position="172"/>
        <end position="188"/>
    </location>
</feature>
<dbReference type="Proteomes" id="UP000007305">
    <property type="component" value="Chromosome 7"/>
</dbReference>
<keyword evidence="1" id="KW-0472">Membrane</keyword>
<dbReference type="AlphaFoldDB" id="A0A804Q659"/>
<sequence>NSSHQLLLVVELIGGAGLLLPLGLLRQRVLLSLLQCLDKRGEARVGVLAGCLGRQVLGDVRRRHVHLPQERRHGVEARVVVHVEVDLGQELEGLDAAVGHLDVLVHAAPPDERRVQLLHVVGGEHDDALTAARGPQPVDEVEHAGERHLAAARLLVLLLLVLLLLLRRSTVLLVLAVLLLLVLLLALASEVERAVDVLDDDDGLAGGLDEELAKVGVGAHGRELDVVHVVVEVVGHGGDHGGLAGPRRPVQEVAALPRLADARVVVLAVAERVQVVHHLLLLVRVHGQRRERLGVLEHHVAPNTVGPQAGASKISSEICLPSA</sequence>
<evidence type="ECO:0000313" key="3">
    <source>
        <dbReference type="Proteomes" id="UP000007305"/>
    </source>
</evidence>
<keyword evidence="3" id="KW-1185">Reference proteome</keyword>
<reference evidence="2" key="2">
    <citation type="submission" date="2019-07" db="EMBL/GenBank/DDBJ databases">
        <authorList>
            <person name="Seetharam A."/>
            <person name="Woodhouse M."/>
            <person name="Cannon E."/>
        </authorList>
    </citation>
    <scope>NUCLEOTIDE SEQUENCE [LARGE SCALE GENOMIC DNA]</scope>
    <source>
        <strain evidence="2">cv. B73</strain>
    </source>
</reference>
<dbReference type="Gramene" id="Zm00001eb302570_T001">
    <property type="protein sequence ID" value="Zm00001eb302570_P001"/>
    <property type="gene ID" value="Zm00001eb302570"/>
</dbReference>
<accession>A0A804Q659</accession>
<name>A0A804Q659_MAIZE</name>
<organism evidence="2 3">
    <name type="scientific">Zea mays</name>
    <name type="common">Maize</name>
    <dbReference type="NCBI Taxonomy" id="4577"/>
    <lineage>
        <taxon>Eukaryota</taxon>
        <taxon>Viridiplantae</taxon>
        <taxon>Streptophyta</taxon>
        <taxon>Embryophyta</taxon>
        <taxon>Tracheophyta</taxon>
        <taxon>Spermatophyta</taxon>
        <taxon>Magnoliopsida</taxon>
        <taxon>Liliopsida</taxon>
        <taxon>Poales</taxon>
        <taxon>Poaceae</taxon>
        <taxon>PACMAD clade</taxon>
        <taxon>Panicoideae</taxon>
        <taxon>Andropogonodae</taxon>
        <taxon>Andropogoneae</taxon>
        <taxon>Tripsacinae</taxon>
        <taxon>Zea</taxon>
    </lineage>
</organism>
<proteinExistence type="predicted"/>
<reference evidence="2" key="3">
    <citation type="submission" date="2021-05" db="UniProtKB">
        <authorList>
            <consortium name="EnsemblPlants"/>
        </authorList>
    </citation>
    <scope>IDENTIFICATION</scope>
    <source>
        <strain evidence="2">cv. B73</strain>
    </source>
</reference>
<dbReference type="EnsemblPlants" id="Zm00001eb302570_T001">
    <property type="protein sequence ID" value="Zm00001eb302570_P001"/>
    <property type="gene ID" value="Zm00001eb302570"/>
</dbReference>